<comment type="caution">
    <text evidence="2">The sequence shown here is derived from an EMBL/GenBank/DDBJ whole genome shotgun (WGS) entry which is preliminary data.</text>
</comment>
<dbReference type="EMBL" id="SMFZ01000002">
    <property type="protein sequence ID" value="TCK20435.1"/>
    <property type="molecule type" value="Genomic_DNA"/>
</dbReference>
<protein>
    <submittedName>
        <fullName evidence="2">DUF3017 family protein</fullName>
    </submittedName>
</protein>
<evidence type="ECO:0000256" key="1">
    <source>
        <dbReference type="SAM" id="Phobius"/>
    </source>
</evidence>
<sequence>MSGHSLRARVAAYWPVLLVLLVVLVGLQRVLTEHWREGSALLGVAALAAAGLRLALPADRVGLLAIRGRMADALCYSGFGFAVLVLALTITRGSLAVS</sequence>
<name>A0A4R1HIY7_PSEEN</name>
<organism evidence="2 3">
    <name type="scientific">Pseudonocardia endophytica</name>
    <dbReference type="NCBI Taxonomy" id="401976"/>
    <lineage>
        <taxon>Bacteria</taxon>
        <taxon>Bacillati</taxon>
        <taxon>Actinomycetota</taxon>
        <taxon>Actinomycetes</taxon>
        <taxon>Pseudonocardiales</taxon>
        <taxon>Pseudonocardiaceae</taxon>
        <taxon>Pseudonocardia</taxon>
    </lineage>
</organism>
<dbReference type="AlphaFoldDB" id="A0A4R1HIY7"/>
<proteinExistence type="predicted"/>
<reference evidence="2 3" key="1">
    <citation type="submission" date="2019-03" db="EMBL/GenBank/DDBJ databases">
        <title>Sequencing the genomes of 1000 actinobacteria strains.</title>
        <authorList>
            <person name="Klenk H.-P."/>
        </authorList>
    </citation>
    <scope>NUCLEOTIDE SEQUENCE [LARGE SCALE GENOMIC DNA]</scope>
    <source>
        <strain evidence="2 3">DSM 44969</strain>
    </source>
</reference>
<accession>A0A4R1HIY7</accession>
<evidence type="ECO:0000313" key="3">
    <source>
        <dbReference type="Proteomes" id="UP000295560"/>
    </source>
</evidence>
<feature type="transmembrane region" description="Helical" evidence="1">
    <location>
        <begin position="12"/>
        <end position="31"/>
    </location>
</feature>
<keyword evidence="3" id="KW-1185">Reference proteome</keyword>
<dbReference type="RefSeq" id="WP_132432510.1">
    <property type="nucleotide sequence ID" value="NZ_SMFZ01000002.1"/>
</dbReference>
<keyword evidence="1" id="KW-0472">Membrane</keyword>
<dbReference type="Proteomes" id="UP000295560">
    <property type="component" value="Unassembled WGS sequence"/>
</dbReference>
<keyword evidence="1" id="KW-0812">Transmembrane</keyword>
<dbReference type="InterPro" id="IPR021385">
    <property type="entry name" value="DUF3017"/>
</dbReference>
<feature type="transmembrane region" description="Helical" evidence="1">
    <location>
        <begin position="76"/>
        <end position="95"/>
    </location>
</feature>
<gene>
    <name evidence="2" type="ORF">EV378_4394</name>
</gene>
<dbReference type="Pfam" id="PF11222">
    <property type="entry name" value="DUF3017"/>
    <property type="match status" value="1"/>
</dbReference>
<evidence type="ECO:0000313" key="2">
    <source>
        <dbReference type="EMBL" id="TCK20435.1"/>
    </source>
</evidence>
<dbReference type="OrthoDB" id="5193401at2"/>
<keyword evidence="1" id="KW-1133">Transmembrane helix</keyword>